<dbReference type="EMBL" id="MFJJ01000010">
    <property type="protein sequence ID" value="OGG14904.1"/>
    <property type="molecule type" value="Genomic_DNA"/>
</dbReference>
<dbReference type="AlphaFoldDB" id="A0A1F5ZRE2"/>
<protein>
    <submittedName>
        <fullName evidence="1">Uncharacterized protein</fullName>
    </submittedName>
</protein>
<evidence type="ECO:0000313" key="2">
    <source>
        <dbReference type="Proteomes" id="UP000177416"/>
    </source>
</evidence>
<evidence type="ECO:0000313" key="1">
    <source>
        <dbReference type="EMBL" id="OGG14904.1"/>
    </source>
</evidence>
<proteinExistence type="predicted"/>
<sequence length="135" mass="14792">MGYENVLRVEGFLKDRIGWCSGSGYSSFGRMVIAYRDEVPRDDVLTGEELEKACASCPVGKERIPGLICGGMKYVNRMQSQMVAEVDVSDKAQLPEGAEIFCGLDNARLQSMKEAPTIAEVAAQYTGDMPLVPYN</sequence>
<comment type="caution">
    <text evidence="1">The sequence shown here is derived from an EMBL/GenBank/DDBJ whole genome shotgun (WGS) entry which is preliminary data.</text>
</comment>
<gene>
    <name evidence="1" type="ORF">A2875_03005</name>
</gene>
<name>A0A1F5ZRE2_9BACT</name>
<organism evidence="1 2">
    <name type="scientific">Candidatus Gottesmanbacteria bacterium RIFCSPHIGHO2_01_FULL_46_14</name>
    <dbReference type="NCBI Taxonomy" id="1798380"/>
    <lineage>
        <taxon>Bacteria</taxon>
        <taxon>Candidatus Gottesmaniibacteriota</taxon>
    </lineage>
</organism>
<dbReference type="Proteomes" id="UP000177416">
    <property type="component" value="Unassembled WGS sequence"/>
</dbReference>
<reference evidence="1 2" key="1">
    <citation type="journal article" date="2016" name="Nat. Commun.">
        <title>Thousands of microbial genomes shed light on interconnected biogeochemical processes in an aquifer system.</title>
        <authorList>
            <person name="Anantharaman K."/>
            <person name="Brown C.T."/>
            <person name="Hug L.A."/>
            <person name="Sharon I."/>
            <person name="Castelle C.J."/>
            <person name="Probst A.J."/>
            <person name="Thomas B.C."/>
            <person name="Singh A."/>
            <person name="Wilkins M.J."/>
            <person name="Karaoz U."/>
            <person name="Brodie E.L."/>
            <person name="Williams K.H."/>
            <person name="Hubbard S.S."/>
            <person name="Banfield J.F."/>
        </authorList>
    </citation>
    <scope>NUCLEOTIDE SEQUENCE [LARGE SCALE GENOMIC DNA]</scope>
</reference>
<accession>A0A1F5ZRE2</accession>